<dbReference type="Pfam" id="PF13673">
    <property type="entry name" value="Acetyltransf_10"/>
    <property type="match status" value="1"/>
</dbReference>
<dbReference type="AlphaFoldDB" id="A0A3D9ZF09"/>
<feature type="domain" description="N-acetyltransferase" evidence="3">
    <location>
        <begin position="1"/>
        <end position="147"/>
    </location>
</feature>
<keyword evidence="2" id="KW-0012">Acyltransferase</keyword>
<reference evidence="4 5" key="1">
    <citation type="submission" date="2018-08" db="EMBL/GenBank/DDBJ databases">
        <title>Sequencing the genomes of 1000 actinobacteria strains.</title>
        <authorList>
            <person name="Klenk H.-P."/>
        </authorList>
    </citation>
    <scope>NUCLEOTIDE SEQUENCE [LARGE SCALE GENOMIC DNA]</scope>
    <source>
        <strain evidence="4 5">DSM 44099</strain>
    </source>
</reference>
<sequence>MIRFRQAADLDGCVAALRAVHEADAYPLNWPSDPGSWLNPAGLLAAWVHVDSDGAIAGHLAVQQPGELCRLFVTPAARRRSVGRDLVAEATAWAAARDLPLTLNVTDEKRSAAVAFYEATGWRHTHTEPADWTGPDGGPVTLRHYRLGG</sequence>
<dbReference type="InterPro" id="IPR016181">
    <property type="entry name" value="Acyl_CoA_acyltransferase"/>
</dbReference>
<comment type="caution">
    <text evidence="4">The sequence shown here is derived from an EMBL/GenBank/DDBJ whole genome shotgun (WGS) entry which is preliminary data.</text>
</comment>
<name>A0A3D9ZF09_9ACTN</name>
<evidence type="ECO:0000256" key="1">
    <source>
        <dbReference type="ARBA" id="ARBA00022679"/>
    </source>
</evidence>
<dbReference type="InterPro" id="IPR050832">
    <property type="entry name" value="Bact_Acetyltransf"/>
</dbReference>
<keyword evidence="1 4" id="KW-0808">Transferase</keyword>
<dbReference type="OrthoDB" id="4458954at2"/>
<dbReference type="Gene3D" id="3.40.630.30">
    <property type="match status" value="1"/>
</dbReference>
<dbReference type="InterPro" id="IPR000182">
    <property type="entry name" value="GNAT_dom"/>
</dbReference>
<dbReference type="Proteomes" id="UP000256913">
    <property type="component" value="Unassembled WGS sequence"/>
</dbReference>
<dbReference type="SUPFAM" id="SSF55729">
    <property type="entry name" value="Acyl-CoA N-acyltransferases (Nat)"/>
    <property type="match status" value="1"/>
</dbReference>
<evidence type="ECO:0000259" key="3">
    <source>
        <dbReference type="PROSITE" id="PS51186"/>
    </source>
</evidence>
<dbReference type="PANTHER" id="PTHR43877">
    <property type="entry name" value="AMINOALKYLPHOSPHONATE N-ACETYLTRANSFERASE-RELATED-RELATED"/>
    <property type="match status" value="1"/>
</dbReference>
<dbReference type="GO" id="GO:0016747">
    <property type="term" value="F:acyltransferase activity, transferring groups other than amino-acyl groups"/>
    <property type="evidence" value="ECO:0007669"/>
    <property type="project" value="InterPro"/>
</dbReference>
<dbReference type="RefSeq" id="WP_116066846.1">
    <property type="nucleotide sequence ID" value="NZ_BONB01000091.1"/>
</dbReference>
<keyword evidence="5" id="KW-1185">Reference proteome</keyword>
<evidence type="ECO:0000313" key="5">
    <source>
        <dbReference type="Proteomes" id="UP000256913"/>
    </source>
</evidence>
<evidence type="ECO:0000256" key="2">
    <source>
        <dbReference type="ARBA" id="ARBA00023315"/>
    </source>
</evidence>
<protein>
    <submittedName>
        <fullName evidence="4">Acetyltransferase (GNAT) family protein</fullName>
    </submittedName>
</protein>
<evidence type="ECO:0000313" key="4">
    <source>
        <dbReference type="EMBL" id="REF95104.1"/>
    </source>
</evidence>
<gene>
    <name evidence="4" type="ORF">DFJ67_1054</name>
</gene>
<dbReference type="PROSITE" id="PS51186">
    <property type="entry name" value="GNAT"/>
    <property type="match status" value="1"/>
</dbReference>
<accession>A0A3D9ZF09</accession>
<dbReference type="EMBL" id="QUMQ01000001">
    <property type="protein sequence ID" value="REF95104.1"/>
    <property type="molecule type" value="Genomic_DNA"/>
</dbReference>
<proteinExistence type="predicted"/>
<organism evidence="4 5">
    <name type="scientific">Asanoa ferruginea</name>
    <dbReference type="NCBI Taxonomy" id="53367"/>
    <lineage>
        <taxon>Bacteria</taxon>
        <taxon>Bacillati</taxon>
        <taxon>Actinomycetota</taxon>
        <taxon>Actinomycetes</taxon>
        <taxon>Micromonosporales</taxon>
        <taxon>Micromonosporaceae</taxon>
        <taxon>Asanoa</taxon>
    </lineage>
</organism>